<keyword evidence="3" id="KW-1185">Reference proteome</keyword>
<comment type="caution">
    <text evidence="2">The sequence shown here is derived from an EMBL/GenBank/DDBJ whole genome shotgun (WGS) entry which is preliminary data.</text>
</comment>
<evidence type="ECO:0000259" key="1">
    <source>
        <dbReference type="Pfam" id="PF12680"/>
    </source>
</evidence>
<name>A0A5C8USS0_9MICO</name>
<feature type="domain" description="SnoaL-like" evidence="1">
    <location>
        <begin position="7"/>
        <end position="114"/>
    </location>
</feature>
<gene>
    <name evidence="2" type="ORF">FVP33_08570</name>
</gene>
<dbReference type="PANTHER" id="PTHR41252">
    <property type="entry name" value="BLR2505 PROTEIN"/>
    <property type="match status" value="1"/>
</dbReference>
<proteinExistence type="predicted"/>
<dbReference type="EMBL" id="VRMG01000006">
    <property type="protein sequence ID" value="TXN30568.1"/>
    <property type="molecule type" value="Genomic_DNA"/>
</dbReference>
<sequence>MSNASIVENIYTHLAEGDFKPIFEALAPDVEWIEAENIPYSPGHSIVSPGDIQKYVFDELAKDFAEFHMPVKRIVDGGQTVVVEGRYTGTTNTGKDLDAIYAHVWTFDNSKVVHFQQYSDTWQWRRVLDADA</sequence>
<accession>A0A5C8USS0</accession>
<dbReference type="Gene3D" id="3.10.450.50">
    <property type="match status" value="1"/>
</dbReference>
<protein>
    <recommendedName>
        <fullName evidence="1">SnoaL-like domain-containing protein</fullName>
    </recommendedName>
</protein>
<organism evidence="2 3">
    <name type="scientific">Lacisediminihabitans profunda</name>
    <dbReference type="NCBI Taxonomy" id="2594790"/>
    <lineage>
        <taxon>Bacteria</taxon>
        <taxon>Bacillati</taxon>
        <taxon>Actinomycetota</taxon>
        <taxon>Actinomycetes</taxon>
        <taxon>Micrococcales</taxon>
        <taxon>Microbacteriaceae</taxon>
        <taxon>Lacisediminihabitans</taxon>
    </lineage>
</organism>
<dbReference type="InterPro" id="IPR032710">
    <property type="entry name" value="NTF2-like_dom_sf"/>
</dbReference>
<dbReference type="RefSeq" id="WP_147783250.1">
    <property type="nucleotide sequence ID" value="NZ_VRMG01000006.1"/>
</dbReference>
<dbReference type="Pfam" id="PF12680">
    <property type="entry name" value="SnoaL_2"/>
    <property type="match status" value="1"/>
</dbReference>
<dbReference type="PANTHER" id="PTHR41252:SF1">
    <property type="entry name" value="BLR2505 PROTEIN"/>
    <property type="match status" value="1"/>
</dbReference>
<dbReference type="Proteomes" id="UP000321379">
    <property type="component" value="Unassembled WGS sequence"/>
</dbReference>
<dbReference type="AlphaFoldDB" id="A0A5C8USS0"/>
<evidence type="ECO:0000313" key="3">
    <source>
        <dbReference type="Proteomes" id="UP000321379"/>
    </source>
</evidence>
<dbReference type="SUPFAM" id="SSF54427">
    <property type="entry name" value="NTF2-like"/>
    <property type="match status" value="1"/>
</dbReference>
<evidence type="ECO:0000313" key="2">
    <source>
        <dbReference type="EMBL" id="TXN30568.1"/>
    </source>
</evidence>
<reference evidence="2 3" key="1">
    <citation type="submission" date="2019-08" db="EMBL/GenBank/DDBJ databases">
        <title>Bacterial whole genome sequence for Glaciihabitans sp. CHu50b-6-2.</title>
        <authorList>
            <person name="Jin L."/>
        </authorList>
    </citation>
    <scope>NUCLEOTIDE SEQUENCE [LARGE SCALE GENOMIC DNA]</scope>
    <source>
        <strain evidence="2 3">CHu50b-6-2</strain>
    </source>
</reference>
<dbReference type="InterPro" id="IPR037401">
    <property type="entry name" value="SnoaL-like"/>
</dbReference>